<dbReference type="SUPFAM" id="SSF55486">
    <property type="entry name" value="Metalloproteases ('zincins'), catalytic domain"/>
    <property type="match status" value="1"/>
</dbReference>
<feature type="chain" id="PRO_5037662398" evidence="1">
    <location>
        <begin position="31"/>
        <end position="808"/>
    </location>
</feature>
<sequence>MTHPVVRRQVSLLGAAVLGLALLASPAAQAATPSIDKFTSGMQHQDGFLPLYWDADSGHIYMEVPKAGTEALFFTTIAQGIGSNDIGVDRGQISRTKLVRFDRIGDKLMLTALNEAFRADTDDEGVKLGVEQSFADSTLFGFKIAAQSGDHLLIDATNFVLQDGHGVIERLKRSHQGDFKVDPSRSAIAMDGTKAFEKNSELTGTLTLAANNPGNFVRDVAEGPSALTIKERYSFFELPPPGFKPRVDLPGDGYTGWDYVDYGAPLGEPMVKHYIARHRLEKKDPTAAISDPVKPIVYYIDSAAPAVIRAALLRGASWWNQAFTAAGYRNAFQVKVLPKGADALDGRYNIIQWVSRLTRGWSYGYGVIDPRDGEIIKGNVTLGALRVRYDYMMAEGLLSPYTDPDHPSTEAEKMALARLSQLAAHELGHTLGLTHNHMGSTEGRSSVMDYPAPLVKLDDNGNVDLSDAYAVGIGDWDKVTIDYGYQDFPQGTDEKAALTKILADARDHGLHFLGDQDSRADSTASPPSNQWVNGTDNVAELKHAMKVRAAGLKKFGEDAIRGGQPMATIEEALVPLYLYHRYQAKAAATMLGGQIYTYAVRGDGQLPTKPVPADQQRAALAALIDTLAPSQLTLSPKLLSELPPRPQGYRWNRELFTRTTGITFDPLAPAAAASQLTIGLLLNPDRVARLSTQHAVDDKQLSLLDVMDAIDKAAFDGKADGSYEDAIREQQQTIFVTQLLKLATESSSSQVRADAEYKLGQIEDRLSSAKKGDAAQRAGLLSMLKRYDDGTLDVSKLPEPTIPPGAPI</sequence>
<dbReference type="RefSeq" id="WP_168148169.1">
    <property type="nucleotide sequence ID" value="NZ_JAAVXB010000005.1"/>
</dbReference>
<gene>
    <name evidence="4" type="ORF">G7Y82_11075</name>
</gene>
<dbReference type="PROSITE" id="PS51318">
    <property type="entry name" value="TAT"/>
    <property type="match status" value="1"/>
</dbReference>
<dbReference type="GO" id="GO:0008237">
    <property type="term" value="F:metallopeptidase activity"/>
    <property type="evidence" value="ECO:0007669"/>
    <property type="project" value="InterPro"/>
</dbReference>
<evidence type="ECO:0000256" key="1">
    <source>
        <dbReference type="SAM" id="SignalP"/>
    </source>
</evidence>
<accession>A0A969WCF1</accession>
<evidence type="ECO:0000313" key="5">
    <source>
        <dbReference type="Proteomes" id="UP000653472"/>
    </source>
</evidence>
<dbReference type="PANTHER" id="PTHR38478:SF1">
    <property type="entry name" value="ZINC DEPENDENT METALLOPROTEASE DOMAIN LIPOPROTEIN"/>
    <property type="match status" value="1"/>
</dbReference>
<evidence type="ECO:0000313" key="4">
    <source>
        <dbReference type="EMBL" id="NKF22861.1"/>
    </source>
</evidence>
<dbReference type="InterPro" id="IPR032534">
    <property type="entry name" value="EcxA_zinc-bd"/>
</dbReference>
<evidence type="ECO:0000259" key="2">
    <source>
        <dbReference type="Pfam" id="PF16313"/>
    </source>
</evidence>
<feature type="domain" description="EcxA zinc-binding" evidence="2">
    <location>
        <begin position="410"/>
        <end position="717"/>
    </location>
</feature>
<dbReference type="InterPro" id="IPR034032">
    <property type="entry name" value="Zn_MMP-like_bac"/>
</dbReference>
<name>A0A969WCF1_9GAMM</name>
<dbReference type="InterPro" id="IPR033413">
    <property type="entry name" value="DUF5117"/>
</dbReference>
<dbReference type="InterPro" id="IPR024079">
    <property type="entry name" value="MetalloPept_cat_dom_sf"/>
</dbReference>
<reference evidence="4" key="1">
    <citation type="submission" date="2020-03" db="EMBL/GenBank/DDBJ databases">
        <title>Solimonas marina sp. nov., isolated from deep seawater of the Pacific Ocean.</title>
        <authorList>
            <person name="Liu X."/>
            <person name="Lai Q."/>
            <person name="Sun F."/>
            <person name="Gai Y."/>
            <person name="Li G."/>
            <person name="Shao Z."/>
        </authorList>
    </citation>
    <scope>NUCLEOTIDE SEQUENCE</scope>
    <source>
        <strain evidence="4">C16B3</strain>
    </source>
</reference>
<protein>
    <submittedName>
        <fullName evidence="4">DUF5117 domain-containing protein</fullName>
    </submittedName>
</protein>
<evidence type="ECO:0000259" key="3">
    <source>
        <dbReference type="Pfam" id="PF17148"/>
    </source>
</evidence>
<proteinExistence type="predicted"/>
<feature type="signal peptide" evidence="1">
    <location>
        <begin position="1"/>
        <end position="30"/>
    </location>
</feature>
<dbReference type="Proteomes" id="UP000653472">
    <property type="component" value="Unassembled WGS sequence"/>
</dbReference>
<keyword evidence="5" id="KW-1185">Reference proteome</keyword>
<dbReference type="Gene3D" id="3.40.390.10">
    <property type="entry name" value="Collagenase (Catalytic Domain)"/>
    <property type="match status" value="1"/>
</dbReference>
<keyword evidence="1" id="KW-0732">Signal</keyword>
<feature type="domain" description="DUF5117" evidence="3">
    <location>
        <begin position="91"/>
        <end position="283"/>
    </location>
</feature>
<comment type="caution">
    <text evidence="4">The sequence shown here is derived from an EMBL/GenBank/DDBJ whole genome shotgun (WGS) entry which is preliminary data.</text>
</comment>
<dbReference type="Pfam" id="PF17148">
    <property type="entry name" value="DUF5117"/>
    <property type="match status" value="1"/>
</dbReference>
<organism evidence="4 5">
    <name type="scientific">Solimonas marina</name>
    <dbReference type="NCBI Taxonomy" id="2714601"/>
    <lineage>
        <taxon>Bacteria</taxon>
        <taxon>Pseudomonadati</taxon>
        <taxon>Pseudomonadota</taxon>
        <taxon>Gammaproteobacteria</taxon>
        <taxon>Nevskiales</taxon>
        <taxon>Nevskiaceae</taxon>
        <taxon>Solimonas</taxon>
    </lineage>
</organism>
<dbReference type="EMBL" id="JAAVXB010000005">
    <property type="protein sequence ID" value="NKF22861.1"/>
    <property type="molecule type" value="Genomic_DNA"/>
</dbReference>
<dbReference type="PANTHER" id="PTHR38478">
    <property type="entry name" value="PEPTIDASE M1A AND M12B"/>
    <property type="match status" value="1"/>
</dbReference>
<dbReference type="Pfam" id="PF16313">
    <property type="entry name" value="DUF4953"/>
    <property type="match status" value="1"/>
</dbReference>
<dbReference type="InterPro" id="IPR006311">
    <property type="entry name" value="TAT_signal"/>
</dbReference>
<dbReference type="CDD" id="cd04276">
    <property type="entry name" value="ZnMc_MMP_like_2"/>
    <property type="match status" value="1"/>
</dbReference>
<dbReference type="AlphaFoldDB" id="A0A969WCF1"/>